<dbReference type="PANTHER" id="PTHR32481">
    <property type="entry name" value="AMINOPEPTIDASE"/>
    <property type="match status" value="1"/>
</dbReference>
<evidence type="ECO:0000256" key="7">
    <source>
        <dbReference type="PIRSR" id="PIRSR001123-1"/>
    </source>
</evidence>
<dbReference type="Gene3D" id="2.40.30.40">
    <property type="entry name" value="Peptidase M42, domain 2"/>
    <property type="match status" value="1"/>
</dbReference>
<evidence type="ECO:0000256" key="1">
    <source>
        <dbReference type="ARBA" id="ARBA00006272"/>
    </source>
</evidence>
<dbReference type="Gene3D" id="3.40.630.10">
    <property type="entry name" value="Zn peptidases"/>
    <property type="match status" value="1"/>
</dbReference>
<feature type="binding site" evidence="8">
    <location>
        <position position="190"/>
    </location>
    <ligand>
        <name>Zn(2+)</name>
        <dbReference type="ChEBI" id="CHEBI:29105"/>
        <label>2</label>
    </ligand>
</feature>
<dbReference type="InterPro" id="IPR008007">
    <property type="entry name" value="Peptidase_M42"/>
</dbReference>
<accession>A0A367ZQI7</accession>
<feature type="binding site" evidence="8">
    <location>
        <position position="244"/>
    </location>
    <ligand>
        <name>Zn(2+)</name>
        <dbReference type="ChEBI" id="CHEBI:29105"/>
        <label>1</label>
    </ligand>
</feature>
<dbReference type="CDD" id="cd05657">
    <property type="entry name" value="M42_glucanase_like"/>
    <property type="match status" value="1"/>
</dbReference>
<organism evidence="9 10">
    <name type="scientific">Candidatus Ozemobacter sibiricus</name>
    <dbReference type="NCBI Taxonomy" id="2268124"/>
    <lineage>
        <taxon>Bacteria</taxon>
        <taxon>Candidatus Ozemobacteria</taxon>
        <taxon>Candidatus Ozemobacterales</taxon>
        <taxon>Candidatus Ozemobacteraceae</taxon>
        <taxon>Candidatus Ozemobacter</taxon>
    </lineage>
</organism>
<dbReference type="SUPFAM" id="SSF53187">
    <property type="entry name" value="Zn-dependent exopeptidases"/>
    <property type="match status" value="1"/>
</dbReference>
<keyword evidence="2 9" id="KW-0031">Aminopeptidase</keyword>
<keyword evidence="3" id="KW-0645">Protease</keyword>
<evidence type="ECO:0000256" key="4">
    <source>
        <dbReference type="ARBA" id="ARBA00022723"/>
    </source>
</evidence>
<dbReference type="AlphaFoldDB" id="A0A367ZQI7"/>
<feature type="binding site" evidence="8">
    <location>
        <position position="324"/>
    </location>
    <ligand>
        <name>Zn(2+)</name>
        <dbReference type="ChEBI" id="CHEBI:29105"/>
        <label>2</label>
    </ligand>
</feature>
<evidence type="ECO:0000256" key="3">
    <source>
        <dbReference type="ARBA" id="ARBA00022670"/>
    </source>
</evidence>
<evidence type="ECO:0000313" key="10">
    <source>
        <dbReference type="Proteomes" id="UP000252355"/>
    </source>
</evidence>
<dbReference type="InterPro" id="IPR023367">
    <property type="entry name" value="Peptidase_M42_dom2"/>
</dbReference>
<gene>
    <name evidence="9" type="ORF">OZSIB_3498</name>
</gene>
<protein>
    <submittedName>
        <fullName evidence="9">Deblocking aminopeptidase</fullName>
    </submittedName>
</protein>
<evidence type="ECO:0000256" key="8">
    <source>
        <dbReference type="PIRSR" id="PIRSR001123-2"/>
    </source>
</evidence>
<feature type="binding site" evidence="8">
    <location>
        <position position="73"/>
    </location>
    <ligand>
        <name>Zn(2+)</name>
        <dbReference type="ChEBI" id="CHEBI:29105"/>
        <label>1</label>
    </ligand>
</feature>
<feature type="binding site" evidence="8">
    <location>
        <position position="190"/>
    </location>
    <ligand>
        <name>Zn(2+)</name>
        <dbReference type="ChEBI" id="CHEBI:29105"/>
        <label>1</label>
    </ligand>
</feature>
<comment type="caution">
    <text evidence="9">The sequence shown here is derived from an EMBL/GenBank/DDBJ whole genome shotgun (WGS) entry which is preliminary data.</text>
</comment>
<feature type="binding site" evidence="8">
    <location>
        <position position="224"/>
    </location>
    <ligand>
        <name>Zn(2+)</name>
        <dbReference type="ChEBI" id="CHEBI:29105"/>
        <label>2</label>
    </ligand>
</feature>
<evidence type="ECO:0000256" key="2">
    <source>
        <dbReference type="ARBA" id="ARBA00022438"/>
    </source>
</evidence>
<dbReference type="InterPro" id="IPR051464">
    <property type="entry name" value="Peptidase_M42_aminopept"/>
</dbReference>
<dbReference type="EMBL" id="QOQW01000007">
    <property type="protein sequence ID" value="RCK80316.1"/>
    <property type="molecule type" value="Genomic_DNA"/>
</dbReference>
<evidence type="ECO:0000313" key="9">
    <source>
        <dbReference type="EMBL" id="RCK80316.1"/>
    </source>
</evidence>
<dbReference type="Pfam" id="PF05343">
    <property type="entry name" value="Peptidase_M42"/>
    <property type="match status" value="1"/>
</dbReference>
<dbReference type="GO" id="GO:0006508">
    <property type="term" value="P:proteolysis"/>
    <property type="evidence" value="ECO:0007669"/>
    <property type="project" value="UniProtKB-KW"/>
</dbReference>
<name>A0A367ZQI7_9BACT</name>
<dbReference type="GO" id="GO:0046872">
    <property type="term" value="F:metal ion binding"/>
    <property type="evidence" value="ECO:0007669"/>
    <property type="project" value="UniProtKB-UniRule"/>
</dbReference>
<comment type="cofactor">
    <cofactor evidence="8">
        <name>a divalent metal cation</name>
        <dbReference type="ChEBI" id="CHEBI:60240"/>
    </cofactor>
    <text evidence="8">Binds 2 divalent metal cations per subunit.</text>
</comment>
<dbReference type="GO" id="GO:0004177">
    <property type="term" value="F:aminopeptidase activity"/>
    <property type="evidence" value="ECO:0007669"/>
    <property type="project" value="UniProtKB-UniRule"/>
</dbReference>
<dbReference type="Proteomes" id="UP000252355">
    <property type="component" value="Unassembled WGS sequence"/>
</dbReference>
<keyword evidence="4 8" id="KW-0479">Metal-binding</keyword>
<evidence type="ECO:0000256" key="6">
    <source>
        <dbReference type="PIRNR" id="PIRNR001123"/>
    </source>
</evidence>
<evidence type="ECO:0000256" key="5">
    <source>
        <dbReference type="ARBA" id="ARBA00022801"/>
    </source>
</evidence>
<dbReference type="PANTHER" id="PTHR32481:SF7">
    <property type="entry name" value="AMINOPEPTIDASE YHFE-RELATED"/>
    <property type="match status" value="1"/>
</dbReference>
<reference evidence="9 10" key="1">
    <citation type="submission" date="2018-05" db="EMBL/GenBank/DDBJ databases">
        <title>A metagenomic window into the 2 km-deep terrestrial subsurface aquifer revealed taxonomically and functionally diverse microbial community comprising novel uncultured bacterial lineages.</title>
        <authorList>
            <person name="Kadnikov V.V."/>
            <person name="Mardanov A.V."/>
            <person name="Beletsky A.V."/>
            <person name="Banks D."/>
            <person name="Pimenov N.V."/>
            <person name="Frank Y.A."/>
            <person name="Karnachuk O.V."/>
            <person name="Ravin N.V."/>
        </authorList>
    </citation>
    <scope>NUCLEOTIDE SEQUENCE [LARGE SCALE GENOMIC DNA]</scope>
    <source>
        <strain evidence="9">BY5</strain>
    </source>
</reference>
<sequence length="350" mass="37374">MAIRPAVRPRPRERVVDLLEALIAVPSPSGFAHDAIAHVQKVAQAAGLQAQVTNKGGLVVGNHPRPRLVVSGHVDTLGAMVSGINADGHLAFTKIGGPLLPSFEGNHVTIVTGGGQRYTGTLILQNPAAHVNKEAGTLERKPENMYIRLDCEVSAKKDTEALGIAIGDFVLFDPGFRYTETGFVKSHFLDDKAGCAVMMDGFLRLGAARLKKLPVCFFFSNYEEVGHGAAAGFPDSALEMLVIDMGVVGRQVAGDEFSVSICVKDSSGPYDYGIRQTLTRLARERRLPYKLDVFPFYGSDGSAALVAGHNIRVGLIGPGVSASHGSERTHVKGLLATRDLMLAYIEETLG</sequence>
<comment type="similarity">
    <text evidence="1 6">Belongs to the peptidase M42 family.</text>
</comment>
<keyword evidence="5" id="KW-0378">Hydrolase</keyword>
<dbReference type="SUPFAM" id="SSF101821">
    <property type="entry name" value="Aminopeptidase/glucanase lid domain"/>
    <property type="match status" value="1"/>
</dbReference>
<dbReference type="PIRSF" id="PIRSF001123">
    <property type="entry name" value="PepA_GA"/>
    <property type="match status" value="1"/>
</dbReference>
<feature type="active site" description="Proton acceptor" evidence="7">
    <location>
        <position position="223"/>
    </location>
</feature>
<proteinExistence type="inferred from homology"/>